<evidence type="ECO:0000313" key="1">
    <source>
        <dbReference type="EMBL" id="KKL52596.1"/>
    </source>
</evidence>
<organism evidence="1">
    <name type="scientific">marine sediment metagenome</name>
    <dbReference type="NCBI Taxonomy" id="412755"/>
    <lineage>
        <taxon>unclassified sequences</taxon>
        <taxon>metagenomes</taxon>
        <taxon>ecological metagenomes</taxon>
    </lineage>
</organism>
<name>A0A0F9DFR1_9ZZZZ</name>
<dbReference type="AlphaFoldDB" id="A0A0F9DFR1"/>
<dbReference type="EMBL" id="LAZR01031835">
    <property type="protein sequence ID" value="KKL52596.1"/>
    <property type="molecule type" value="Genomic_DNA"/>
</dbReference>
<sequence>LIVGVNIKLKTTCMDHLEKNYYIGKVVCNKCNREKDNFCVDIKELFHGSGCKGQWIVRKNNFIWGERLGNINCNKIIVK</sequence>
<protein>
    <submittedName>
        <fullName evidence="1">Uncharacterized protein</fullName>
    </submittedName>
</protein>
<proteinExistence type="predicted"/>
<feature type="non-terminal residue" evidence="1">
    <location>
        <position position="1"/>
    </location>
</feature>
<accession>A0A0F9DFR1</accession>
<gene>
    <name evidence="1" type="ORF">LCGC14_2283840</name>
</gene>
<comment type="caution">
    <text evidence="1">The sequence shown here is derived from an EMBL/GenBank/DDBJ whole genome shotgun (WGS) entry which is preliminary data.</text>
</comment>
<reference evidence="1" key="1">
    <citation type="journal article" date="2015" name="Nature">
        <title>Complex archaea that bridge the gap between prokaryotes and eukaryotes.</title>
        <authorList>
            <person name="Spang A."/>
            <person name="Saw J.H."/>
            <person name="Jorgensen S.L."/>
            <person name="Zaremba-Niedzwiedzka K."/>
            <person name="Martijn J."/>
            <person name="Lind A.E."/>
            <person name="van Eijk R."/>
            <person name="Schleper C."/>
            <person name="Guy L."/>
            <person name="Ettema T.J."/>
        </authorList>
    </citation>
    <scope>NUCLEOTIDE SEQUENCE</scope>
</reference>